<gene>
    <name evidence="2" type="ORF">LshimejAT787_0101740</name>
</gene>
<dbReference type="EMBL" id="BRPK01000001">
    <property type="protein sequence ID" value="GLB33290.1"/>
    <property type="molecule type" value="Genomic_DNA"/>
</dbReference>
<evidence type="ECO:0000313" key="2">
    <source>
        <dbReference type="EMBL" id="GLB33290.1"/>
    </source>
</evidence>
<dbReference type="Proteomes" id="UP001063166">
    <property type="component" value="Unassembled WGS sequence"/>
</dbReference>
<organism evidence="2 3">
    <name type="scientific">Lyophyllum shimeji</name>
    <name type="common">Hon-shimeji</name>
    <name type="synonym">Tricholoma shimeji</name>
    <dbReference type="NCBI Taxonomy" id="47721"/>
    <lineage>
        <taxon>Eukaryota</taxon>
        <taxon>Fungi</taxon>
        <taxon>Dikarya</taxon>
        <taxon>Basidiomycota</taxon>
        <taxon>Agaricomycotina</taxon>
        <taxon>Agaricomycetes</taxon>
        <taxon>Agaricomycetidae</taxon>
        <taxon>Agaricales</taxon>
        <taxon>Tricholomatineae</taxon>
        <taxon>Lyophyllaceae</taxon>
        <taxon>Lyophyllum</taxon>
    </lineage>
</organism>
<comment type="caution">
    <text evidence="2">The sequence shown here is derived from an EMBL/GenBank/DDBJ whole genome shotgun (WGS) entry which is preliminary data.</text>
</comment>
<dbReference type="AlphaFoldDB" id="A0A9P3PC86"/>
<protein>
    <submittedName>
        <fullName evidence="2">Uncharacterized protein</fullName>
    </submittedName>
</protein>
<proteinExistence type="predicted"/>
<feature type="region of interest" description="Disordered" evidence="1">
    <location>
        <begin position="1"/>
        <end position="45"/>
    </location>
</feature>
<keyword evidence="3" id="KW-1185">Reference proteome</keyword>
<reference evidence="2" key="1">
    <citation type="submission" date="2022-07" db="EMBL/GenBank/DDBJ databases">
        <title>The genome of Lyophyllum shimeji provides insight into the initial evolution of ectomycorrhizal fungal genome.</title>
        <authorList>
            <person name="Kobayashi Y."/>
            <person name="Shibata T."/>
            <person name="Hirakawa H."/>
            <person name="Shigenobu S."/>
            <person name="Nishiyama T."/>
            <person name="Yamada A."/>
            <person name="Hasebe M."/>
            <person name="Kawaguchi M."/>
        </authorList>
    </citation>
    <scope>NUCLEOTIDE SEQUENCE</scope>
    <source>
        <strain evidence="2">AT787</strain>
    </source>
</reference>
<sequence>MIVLTRRRLSGPAADVEQQKGAPVLSTATTPAPTPEEPSIGWESDTATSVKYPPKMVLPAKAARSSRCKRGLRLEERHTQPRKQSFTALPASYQVFHNSTAVIFIPALNVMGSTEVCIRRLRAFYAQHAISWAVCQDGVPMYLSIHSIVEYFPPIFALSIPWWSPGGITSA</sequence>
<accession>A0A9P3PC86</accession>
<evidence type="ECO:0000256" key="1">
    <source>
        <dbReference type="SAM" id="MobiDB-lite"/>
    </source>
</evidence>
<name>A0A9P3PC86_LYOSH</name>
<evidence type="ECO:0000313" key="3">
    <source>
        <dbReference type="Proteomes" id="UP001063166"/>
    </source>
</evidence>